<protein>
    <submittedName>
        <fullName evidence="1">SFRICE_020381</fullName>
    </submittedName>
</protein>
<name>A0A2H1WAB0_SPOFR</name>
<accession>A0A2H1WAB0</accession>
<sequence length="78" mass="9302">MLEAHIHEHFATITESCVLKLFEFLLPIAKKSTVEVPYSRFLHSRFHYSRIEKLRPNSHIRGLRFLNSRIESKYQCVT</sequence>
<reference evidence="1" key="1">
    <citation type="submission" date="2016-07" db="EMBL/GenBank/DDBJ databases">
        <authorList>
            <person name="Bretaudeau A."/>
        </authorList>
    </citation>
    <scope>NUCLEOTIDE SEQUENCE</scope>
    <source>
        <strain evidence="1">Rice</strain>
        <tissue evidence="1">Whole body</tissue>
    </source>
</reference>
<dbReference type="AlphaFoldDB" id="A0A2H1WAB0"/>
<proteinExistence type="predicted"/>
<dbReference type="EMBL" id="ODYU01007322">
    <property type="protein sequence ID" value="SOQ49998.1"/>
    <property type="molecule type" value="Genomic_DNA"/>
</dbReference>
<organism evidence="1">
    <name type="scientific">Spodoptera frugiperda</name>
    <name type="common">Fall armyworm</name>
    <dbReference type="NCBI Taxonomy" id="7108"/>
    <lineage>
        <taxon>Eukaryota</taxon>
        <taxon>Metazoa</taxon>
        <taxon>Ecdysozoa</taxon>
        <taxon>Arthropoda</taxon>
        <taxon>Hexapoda</taxon>
        <taxon>Insecta</taxon>
        <taxon>Pterygota</taxon>
        <taxon>Neoptera</taxon>
        <taxon>Endopterygota</taxon>
        <taxon>Lepidoptera</taxon>
        <taxon>Glossata</taxon>
        <taxon>Ditrysia</taxon>
        <taxon>Noctuoidea</taxon>
        <taxon>Noctuidae</taxon>
        <taxon>Amphipyrinae</taxon>
        <taxon>Spodoptera</taxon>
    </lineage>
</organism>
<evidence type="ECO:0000313" key="1">
    <source>
        <dbReference type="EMBL" id="SOQ49998.1"/>
    </source>
</evidence>
<gene>
    <name evidence="1" type="ORF">SFRICE_020381</name>
</gene>